<organism evidence="1 2">
    <name type="scientific">Paenochrobactrum glaciei</name>
    <dbReference type="NCBI Taxonomy" id="486407"/>
    <lineage>
        <taxon>Bacteria</taxon>
        <taxon>Pseudomonadati</taxon>
        <taxon>Pseudomonadota</taxon>
        <taxon>Alphaproteobacteria</taxon>
        <taxon>Hyphomicrobiales</taxon>
        <taxon>Brucellaceae</taxon>
        <taxon>Paenochrobactrum</taxon>
    </lineage>
</organism>
<sequence>MSYWGKREQLDKLQAIFKSVLGNATPDDIFIHGELTVSVDKKRLREFSSSKLLSHAIYEVDFPRVAGPVDLYHYTTIDGFRGIIREGKIYLYPVAKRMKEGEFHPYAFDNEFDGYYTPDPETCRTYGQELSEDLYYISLTDLKNGDDEDQFWSYFSEHRGVRLKLRLTPKVACDLRRMKYRPKDGKTALTEINELLGEKLGLRFCPHESSRIPAFYLPDGFKAEDETRLMIKKHIEGKDRTIQFGDGMVWPVPLAAPGGVTNDDWCEIELLEVKVAPNGNGADVQSELDGTIYQSVPVT</sequence>
<protein>
    <submittedName>
        <fullName evidence="1">Uncharacterized protein</fullName>
    </submittedName>
</protein>
<comment type="caution">
    <text evidence="1">The sequence shown here is derived from an EMBL/GenBank/DDBJ whole genome shotgun (WGS) entry which is preliminary data.</text>
</comment>
<dbReference type="RefSeq" id="WP_343808607.1">
    <property type="nucleotide sequence ID" value="NZ_BAAADE010000031.1"/>
</dbReference>
<proteinExistence type="predicted"/>
<dbReference type="Proteomes" id="UP001424441">
    <property type="component" value="Unassembled WGS sequence"/>
</dbReference>
<evidence type="ECO:0000313" key="2">
    <source>
        <dbReference type="Proteomes" id="UP001424441"/>
    </source>
</evidence>
<evidence type="ECO:0000313" key="1">
    <source>
        <dbReference type="EMBL" id="GAA0616818.1"/>
    </source>
</evidence>
<name>A0ABP3RU80_9HYPH</name>
<accession>A0ABP3RU80</accession>
<dbReference type="EMBL" id="BAAADE010000031">
    <property type="protein sequence ID" value="GAA0616818.1"/>
    <property type="molecule type" value="Genomic_DNA"/>
</dbReference>
<gene>
    <name evidence="1" type="ORF">GCM10008943_34190</name>
</gene>
<reference evidence="2" key="1">
    <citation type="journal article" date="2019" name="Int. J. Syst. Evol. Microbiol.">
        <title>The Global Catalogue of Microorganisms (GCM) 10K type strain sequencing project: providing services to taxonomists for standard genome sequencing and annotation.</title>
        <authorList>
            <consortium name="The Broad Institute Genomics Platform"/>
            <consortium name="The Broad Institute Genome Sequencing Center for Infectious Disease"/>
            <person name="Wu L."/>
            <person name="Ma J."/>
        </authorList>
    </citation>
    <scope>NUCLEOTIDE SEQUENCE [LARGE SCALE GENOMIC DNA]</scope>
    <source>
        <strain evidence="2">JCM 15115</strain>
    </source>
</reference>
<keyword evidence="2" id="KW-1185">Reference proteome</keyword>